<dbReference type="Gene3D" id="1.10.287.130">
    <property type="match status" value="1"/>
</dbReference>
<keyword evidence="6" id="KW-1185">Reference proteome</keyword>
<dbReference type="InterPro" id="IPR004358">
    <property type="entry name" value="Sig_transdc_His_kin-like_C"/>
</dbReference>
<dbReference type="CDD" id="cd00075">
    <property type="entry name" value="HATPase"/>
    <property type="match status" value="1"/>
</dbReference>
<sequence length="369" mass="40787">MSEKPVSPGIWHLAVPIEGIDDRAIFIINSTGHIESASHPARDLMDDSASRVTTLHAIFPGIPEKIFRELSQPAALDVTLDHDGLRFWALQCGDDQFWIECEDIAGEKALEDELSRLRRLVKQMEELAPLGDLVSQVSHELNTPLGVCITSASHLSDKIAGLETSFARGELTQRQMQAFLHAAGEAARLVDSNLARAAKIINGLRSFSKDARRHEREKLWLHAYILDIIEQLKPLLEKRNVDVLVNIPKDIVVFESPSVLSQIVSNLVVNSLRHGFSQRVDARPARIEIEATANIGMVEVLYTDNGTGIPQGMVETLFDPFVSGSDDPASTGLGMSIVRELVENRLNGTIKLEQPAVGARFVFTMRRHG</sequence>
<accession>A0ABV3T608</accession>
<dbReference type="Pfam" id="PF02518">
    <property type="entry name" value="HATPase_c"/>
    <property type="match status" value="1"/>
</dbReference>
<dbReference type="InterPro" id="IPR036890">
    <property type="entry name" value="HATPase_C_sf"/>
</dbReference>
<dbReference type="CDD" id="cd00082">
    <property type="entry name" value="HisKA"/>
    <property type="match status" value="1"/>
</dbReference>
<evidence type="ECO:0000259" key="4">
    <source>
        <dbReference type="PROSITE" id="PS50109"/>
    </source>
</evidence>
<proteinExistence type="predicted"/>
<evidence type="ECO:0000313" key="6">
    <source>
        <dbReference type="Proteomes" id="UP001556637"/>
    </source>
</evidence>
<comment type="catalytic activity">
    <reaction evidence="1">
        <text>ATP + protein L-histidine = ADP + protein N-phospho-L-histidine.</text>
        <dbReference type="EC" id="2.7.13.3"/>
    </reaction>
</comment>
<dbReference type="InterPro" id="IPR036097">
    <property type="entry name" value="HisK_dim/P_sf"/>
</dbReference>
<keyword evidence="5" id="KW-0418">Kinase</keyword>
<dbReference type="EC" id="2.7.13.3" evidence="2"/>
<gene>
    <name evidence="5" type="ORF">V6X30_04385</name>
</gene>
<dbReference type="PROSITE" id="PS50109">
    <property type="entry name" value="HIS_KIN"/>
    <property type="match status" value="1"/>
</dbReference>
<name>A0ABV3T608_9GAMM</name>
<dbReference type="PRINTS" id="PR00344">
    <property type="entry name" value="BCTRLSENSOR"/>
</dbReference>
<reference evidence="5 6" key="1">
    <citation type="submission" date="2024-02" db="EMBL/GenBank/DDBJ databases">
        <title>New especies of Spiribacter isolated from saline water.</title>
        <authorList>
            <person name="Leon M.J."/>
            <person name="De La Haba R."/>
            <person name="Sanchez-Porro C."/>
            <person name="Ventosa A."/>
        </authorList>
    </citation>
    <scope>NUCLEOTIDE SEQUENCE [LARGE SCALE GENOMIC DNA]</scope>
    <source>
        <strain evidence="6">ag22IC4-189</strain>
    </source>
</reference>
<dbReference type="PANTHER" id="PTHR43065:SF47">
    <property type="match status" value="1"/>
</dbReference>
<dbReference type="Gene3D" id="3.30.565.10">
    <property type="entry name" value="Histidine kinase-like ATPase, C-terminal domain"/>
    <property type="match status" value="1"/>
</dbReference>
<protein>
    <recommendedName>
        <fullName evidence="2">histidine kinase</fullName>
        <ecNumber evidence="2">2.7.13.3</ecNumber>
    </recommendedName>
</protein>
<dbReference type="EMBL" id="JBAKFF010000001">
    <property type="protein sequence ID" value="MEX0430641.1"/>
    <property type="molecule type" value="Genomic_DNA"/>
</dbReference>
<evidence type="ECO:0000256" key="2">
    <source>
        <dbReference type="ARBA" id="ARBA00012438"/>
    </source>
</evidence>
<dbReference type="RefSeq" id="WP_367983429.1">
    <property type="nucleotide sequence ID" value="NZ_JBAKFF010000001.1"/>
</dbReference>
<feature type="domain" description="Histidine kinase" evidence="4">
    <location>
        <begin position="136"/>
        <end position="369"/>
    </location>
</feature>
<dbReference type="InterPro" id="IPR005467">
    <property type="entry name" value="His_kinase_dom"/>
</dbReference>
<dbReference type="SUPFAM" id="SSF47384">
    <property type="entry name" value="Homodimeric domain of signal transducing histidine kinase"/>
    <property type="match status" value="1"/>
</dbReference>
<comment type="caution">
    <text evidence="5">The sequence shown here is derived from an EMBL/GenBank/DDBJ whole genome shotgun (WGS) entry which is preliminary data.</text>
</comment>
<dbReference type="SMART" id="SM00387">
    <property type="entry name" value="HATPase_c"/>
    <property type="match status" value="1"/>
</dbReference>
<dbReference type="GO" id="GO:0016301">
    <property type="term" value="F:kinase activity"/>
    <property type="evidence" value="ECO:0007669"/>
    <property type="project" value="UniProtKB-KW"/>
</dbReference>
<keyword evidence="3" id="KW-0597">Phosphoprotein</keyword>
<dbReference type="Proteomes" id="UP001556637">
    <property type="component" value="Unassembled WGS sequence"/>
</dbReference>
<dbReference type="InterPro" id="IPR003594">
    <property type="entry name" value="HATPase_dom"/>
</dbReference>
<organism evidence="5 6">
    <name type="scientific">Spiribacter insolitus</name>
    <dbReference type="NCBI Taxonomy" id="3122417"/>
    <lineage>
        <taxon>Bacteria</taxon>
        <taxon>Pseudomonadati</taxon>
        <taxon>Pseudomonadota</taxon>
        <taxon>Gammaproteobacteria</taxon>
        <taxon>Chromatiales</taxon>
        <taxon>Ectothiorhodospiraceae</taxon>
        <taxon>Spiribacter</taxon>
    </lineage>
</organism>
<keyword evidence="5" id="KW-0808">Transferase</keyword>
<evidence type="ECO:0000256" key="1">
    <source>
        <dbReference type="ARBA" id="ARBA00000085"/>
    </source>
</evidence>
<dbReference type="SUPFAM" id="SSF55874">
    <property type="entry name" value="ATPase domain of HSP90 chaperone/DNA topoisomerase II/histidine kinase"/>
    <property type="match status" value="1"/>
</dbReference>
<dbReference type="InterPro" id="IPR003661">
    <property type="entry name" value="HisK_dim/P_dom"/>
</dbReference>
<evidence type="ECO:0000256" key="3">
    <source>
        <dbReference type="ARBA" id="ARBA00022553"/>
    </source>
</evidence>
<evidence type="ECO:0000313" key="5">
    <source>
        <dbReference type="EMBL" id="MEX0430641.1"/>
    </source>
</evidence>
<dbReference type="PANTHER" id="PTHR43065">
    <property type="entry name" value="SENSOR HISTIDINE KINASE"/>
    <property type="match status" value="1"/>
</dbReference>